<dbReference type="SUPFAM" id="SSF54427">
    <property type="entry name" value="NTF2-like"/>
    <property type="match status" value="1"/>
</dbReference>
<reference evidence="5" key="1">
    <citation type="journal article" date="2019" name="Int. J. Syst. Evol. Microbiol.">
        <title>The Global Catalogue of Microorganisms (GCM) 10K type strain sequencing project: providing services to taxonomists for standard genome sequencing and annotation.</title>
        <authorList>
            <consortium name="The Broad Institute Genomics Platform"/>
            <consortium name="The Broad Institute Genome Sequencing Center for Infectious Disease"/>
            <person name="Wu L."/>
            <person name="Ma J."/>
        </authorList>
    </citation>
    <scope>NUCLEOTIDE SEQUENCE [LARGE SCALE GENOMIC DNA]</scope>
    <source>
        <strain evidence="5">CCUG 53252</strain>
    </source>
</reference>
<feature type="chain" id="PRO_5046634396" evidence="1">
    <location>
        <begin position="26"/>
        <end position="616"/>
    </location>
</feature>
<evidence type="ECO:0000313" key="4">
    <source>
        <dbReference type="EMBL" id="MFC3851174.1"/>
    </source>
</evidence>
<protein>
    <submittedName>
        <fullName evidence="4">Penicillin-binding transpeptidase domain-containing protein</fullName>
    </submittedName>
</protein>
<feature type="domain" description="Penicillin-binding protein transpeptidase" evidence="2">
    <location>
        <begin position="335"/>
        <end position="596"/>
    </location>
</feature>
<dbReference type="Gene3D" id="3.40.710.10">
    <property type="entry name" value="DD-peptidase/beta-lactamase superfamily"/>
    <property type="match status" value="1"/>
</dbReference>
<dbReference type="Proteomes" id="UP001595751">
    <property type="component" value="Unassembled WGS sequence"/>
</dbReference>
<evidence type="ECO:0000259" key="3">
    <source>
        <dbReference type="Pfam" id="PF05223"/>
    </source>
</evidence>
<dbReference type="InterPro" id="IPR012338">
    <property type="entry name" value="Beta-lactam/transpept-like"/>
</dbReference>
<gene>
    <name evidence="4" type="ORF">ACFORJ_13500</name>
</gene>
<dbReference type="InterPro" id="IPR050515">
    <property type="entry name" value="Beta-lactam/transpept"/>
</dbReference>
<dbReference type="Pfam" id="PF05223">
    <property type="entry name" value="MecA_N"/>
    <property type="match status" value="1"/>
</dbReference>
<dbReference type="InterPro" id="IPR007887">
    <property type="entry name" value="MecA_N"/>
</dbReference>
<name>A0ABV7ZRI4_9CORY</name>
<feature type="domain" description="NTF2-like N-terminal transpeptidase" evidence="3">
    <location>
        <begin position="35"/>
        <end position="140"/>
    </location>
</feature>
<dbReference type="PANTHER" id="PTHR30627">
    <property type="entry name" value="PEPTIDOGLYCAN D,D-TRANSPEPTIDASE"/>
    <property type="match status" value="1"/>
</dbReference>
<proteinExistence type="predicted"/>
<dbReference type="EMBL" id="JBHRZN010000006">
    <property type="protein sequence ID" value="MFC3851174.1"/>
    <property type="molecule type" value="Genomic_DNA"/>
</dbReference>
<feature type="signal peptide" evidence="1">
    <location>
        <begin position="1"/>
        <end position="25"/>
    </location>
</feature>
<dbReference type="PROSITE" id="PS51257">
    <property type="entry name" value="PROKAR_LIPOPROTEIN"/>
    <property type="match status" value="1"/>
</dbReference>
<sequence>MKPSSPRRRIAALFTAAAMTASAVACTPRPDTGEDVLESFFEALEGGDIVGAAELTDHAATAREDLGAAWKGLSAEALQAEIGDVRGDGGRTTAQVTMDWDLAGDREWSYDTTFHLTKSDSRWAVRWSPSALHPRLGSNQHPELRKIPAPRASVVGSDGASLLEPGTVHRVILDRSAVQDVQGAVNRIATVVNNGMPKDDEGRQAASVDARAVGPQAAGGSGPYSVVVLPADAPPEVRDELARLPGVTVNDEAAMVRPDPAFAPELMSRVQRIVSDDVSGGDGWNIVAANRDGGVLASLHSVDPEVRPAIRASVSKTVQDAAQRAVDMRPEAEVMLVAIRPSSGEVLAVAQTRKADEKGDLALMGQFPPGSTFKIVTAAAGMDNLGLDPGSTVPCPGTMTLGPRVVTNYNGSGVGDTSLNEAFARSCNTTFADISHRMDPGQLQAEAKRFGIGVDYRIAGLDTITGSVSDGTDEAERIDAGYGQGFDLASPFGMALVSATVAAGHVPTPTLVPQAGTWASASPEPLNPETLGHLRSVMRSVVTSGTATAIAGRGEVYGKTGEAEVTGGSHAWFTGWRDDIAFATLIVHGGGSEHAVKVTDAFLANLDGQGDPAPGG</sequence>
<comment type="caution">
    <text evidence="4">The sequence shown here is derived from an EMBL/GenBank/DDBJ whole genome shotgun (WGS) entry which is preliminary data.</text>
</comment>
<dbReference type="SUPFAM" id="SSF56601">
    <property type="entry name" value="beta-lactamase/transpeptidase-like"/>
    <property type="match status" value="1"/>
</dbReference>
<keyword evidence="5" id="KW-1185">Reference proteome</keyword>
<evidence type="ECO:0000259" key="2">
    <source>
        <dbReference type="Pfam" id="PF00905"/>
    </source>
</evidence>
<evidence type="ECO:0000313" key="5">
    <source>
        <dbReference type="Proteomes" id="UP001595751"/>
    </source>
</evidence>
<dbReference type="InterPro" id="IPR032710">
    <property type="entry name" value="NTF2-like_dom_sf"/>
</dbReference>
<evidence type="ECO:0000256" key="1">
    <source>
        <dbReference type="SAM" id="SignalP"/>
    </source>
</evidence>
<dbReference type="PANTHER" id="PTHR30627:SF24">
    <property type="entry name" value="PENICILLIN-BINDING PROTEIN 4B"/>
    <property type="match status" value="1"/>
</dbReference>
<keyword evidence="1" id="KW-0732">Signal</keyword>
<dbReference type="InterPro" id="IPR001460">
    <property type="entry name" value="PCN-bd_Tpept"/>
</dbReference>
<dbReference type="RefSeq" id="WP_290292719.1">
    <property type="nucleotide sequence ID" value="NZ_CP047211.1"/>
</dbReference>
<organism evidence="4 5">
    <name type="scientific">Corynebacterium hansenii</name>
    <dbReference type="NCBI Taxonomy" id="394964"/>
    <lineage>
        <taxon>Bacteria</taxon>
        <taxon>Bacillati</taxon>
        <taxon>Actinomycetota</taxon>
        <taxon>Actinomycetes</taxon>
        <taxon>Mycobacteriales</taxon>
        <taxon>Corynebacteriaceae</taxon>
        <taxon>Corynebacterium</taxon>
    </lineage>
</organism>
<dbReference type="Pfam" id="PF00905">
    <property type="entry name" value="Transpeptidase"/>
    <property type="match status" value="1"/>
</dbReference>
<accession>A0ABV7ZRI4</accession>